<dbReference type="SMART" id="SM00267">
    <property type="entry name" value="GGDEF"/>
    <property type="match status" value="1"/>
</dbReference>
<organism evidence="8 9">
    <name type="scientific">Oribacterium sinus</name>
    <dbReference type="NCBI Taxonomy" id="237576"/>
    <lineage>
        <taxon>Bacteria</taxon>
        <taxon>Bacillati</taxon>
        <taxon>Bacillota</taxon>
        <taxon>Clostridia</taxon>
        <taxon>Lachnospirales</taxon>
        <taxon>Lachnospiraceae</taxon>
        <taxon>Oribacterium</taxon>
    </lineage>
</organism>
<protein>
    <submittedName>
        <fullName evidence="8">Diguanylate cyclase (GGDEF)-like protein</fullName>
    </submittedName>
</protein>
<evidence type="ECO:0000313" key="8">
    <source>
        <dbReference type="EMBL" id="MBB6040900.1"/>
    </source>
</evidence>
<evidence type="ECO:0000256" key="5">
    <source>
        <dbReference type="ARBA" id="ARBA00023136"/>
    </source>
</evidence>
<dbReference type="InterPro" id="IPR029787">
    <property type="entry name" value="Nucleotide_cyclase"/>
</dbReference>
<dbReference type="EMBL" id="JACHHH010000003">
    <property type="protein sequence ID" value="MBB6040900.1"/>
    <property type="molecule type" value="Genomic_DNA"/>
</dbReference>
<name>A0A7W9SGF0_9FIRM</name>
<keyword evidence="4 6" id="KW-1133">Transmembrane helix</keyword>
<reference evidence="8 9" key="1">
    <citation type="submission" date="2020-08" db="EMBL/GenBank/DDBJ databases">
        <title>Genomic Encyclopedia of Type Strains, Phase IV (KMG-IV): sequencing the most valuable type-strain genomes for metagenomic binning, comparative biology and taxonomic classification.</title>
        <authorList>
            <person name="Goeker M."/>
        </authorList>
    </citation>
    <scope>NUCLEOTIDE SEQUENCE [LARGE SCALE GENOMIC DNA]</scope>
    <source>
        <strain evidence="8 9">DSM 17245</strain>
    </source>
</reference>
<evidence type="ECO:0000256" key="6">
    <source>
        <dbReference type="SAM" id="Phobius"/>
    </source>
</evidence>
<dbReference type="InterPro" id="IPR033480">
    <property type="entry name" value="sCache_2"/>
</dbReference>
<comment type="caution">
    <text evidence="8">The sequence shown here is derived from an EMBL/GenBank/DDBJ whole genome shotgun (WGS) entry which is preliminary data.</text>
</comment>
<dbReference type="Pfam" id="PF00990">
    <property type="entry name" value="GGDEF"/>
    <property type="match status" value="1"/>
</dbReference>
<evidence type="ECO:0000259" key="7">
    <source>
        <dbReference type="PROSITE" id="PS50887"/>
    </source>
</evidence>
<dbReference type="PANTHER" id="PTHR45138:SF9">
    <property type="entry name" value="DIGUANYLATE CYCLASE DGCM-RELATED"/>
    <property type="match status" value="1"/>
</dbReference>
<dbReference type="GeneID" id="85014421"/>
<dbReference type="InterPro" id="IPR043128">
    <property type="entry name" value="Rev_trsase/Diguanyl_cyclase"/>
</dbReference>
<dbReference type="GO" id="GO:0005886">
    <property type="term" value="C:plasma membrane"/>
    <property type="evidence" value="ECO:0007669"/>
    <property type="project" value="UniProtKB-SubCell"/>
</dbReference>
<dbReference type="Proteomes" id="UP000522163">
    <property type="component" value="Unassembled WGS sequence"/>
</dbReference>
<dbReference type="Pfam" id="PF08269">
    <property type="entry name" value="dCache_2"/>
    <property type="match status" value="1"/>
</dbReference>
<feature type="transmembrane region" description="Helical" evidence="6">
    <location>
        <begin position="12"/>
        <end position="35"/>
    </location>
</feature>
<sequence length="420" mass="49014">MNKKEEEKGIGSVAFLIVIASTQAILFLFLLLVYIRTSYRRSMVGITLDQKKAYIQQTVDNLVQDLDDLHDALPKEQAEKLFRQSIDQHYYGENSYIWVKKVLNYEGGDNYAVTLMHPRDKSMEGKYLSTNEKLSGIFHNKEELDGILRDGQVFTKIVFRNEAGEEVDEKIIYSKLYKPYDWVISMDLDVEDIKKDVHFMDKTIQKINYRILFFLGGIFTFVIVSLNLVLFYRSRRKYVSRIQELSEENAMDELTGAKSRKAGKRILEHSYNRYKTIGVNAKILMMDVDYFKSYNDRYGHSFGDQCLQHLVKVIQETVRSSDDVIRWGGDEFLCVLYDLNDLYAEKVCNKICEAVASHPIKHGEEELNMTVSIGYSGFHESDEDAEEVVKRADRALYDAKYHGRNQAMMYDEENDIYRDR</sequence>
<feature type="transmembrane region" description="Helical" evidence="6">
    <location>
        <begin position="211"/>
        <end position="232"/>
    </location>
</feature>
<evidence type="ECO:0000256" key="1">
    <source>
        <dbReference type="ARBA" id="ARBA00004651"/>
    </source>
</evidence>
<dbReference type="PROSITE" id="PS50887">
    <property type="entry name" value="GGDEF"/>
    <property type="match status" value="1"/>
</dbReference>
<evidence type="ECO:0000256" key="3">
    <source>
        <dbReference type="ARBA" id="ARBA00022692"/>
    </source>
</evidence>
<dbReference type="Gene3D" id="3.30.70.270">
    <property type="match status" value="1"/>
</dbReference>
<dbReference type="FunFam" id="3.30.70.270:FF:000001">
    <property type="entry name" value="Diguanylate cyclase domain protein"/>
    <property type="match status" value="1"/>
</dbReference>
<dbReference type="InterPro" id="IPR000160">
    <property type="entry name" value="GGDEF_dom"/>
</dbReference>
<dbReference type="Gene3D" id="3.30.450.20">
    <property type="entry name" value="PAS domain"/>
    <property type="match status" value="1"/>
</dbReference>
<dbReference type="SUPFAM" id="SSF55073">
    <property type="entry name" value="Nucleotide cyclase"/>
    <property type="match status" value="1"/>
</dbReference>
<dbReference type="AlphaFoldDB" id="A0A7W9SGF0"/>
<evidence type="ECO:0000256" key="4">
    <source>
        <dbReference type="ARBA" id="ARBA00022989"/>
    </source>
</evidence>
<evidence type="ECO:0000313" key="9">
    <source>
        <dbReference type="Proteomes" id="UP000522163"/>
    </source>
</evidence>
<feature type="domain" description="GGDEF" evidence="7">
    <location>
        <begin position="279"/>
        <end position="412"/>
    </location>
</feature>
<dbReference type="InterPro" id="IPR004010">
    <property type="entry name" value="Double_Cache_2"/>
</dbReference>
<dbReference type="InterPro" id="IPR050469">
    <property type="entry name" value="Diguanylate_Cyclase"/>
</dbReference>
<proteinExistence type="predicted"/>
<evidence type="ECO:0000256" key="2">
    <source>
        <dbReference type="ARBA" id="ARBA00022475"/>
    </source>
</evidence>
<gene>
    <name evidence="8" type="ORF">HNQ46_000863</name>
</gene>
<accession>A0A7W9SGF0</accession>
<comment type="subcellular location">
    <subcellularLocation>
        <location evidence="1">Cell membrane</location>
        <topology evidence="1">Multi-pass membrane protein</topology>
    </subcellularLocation>
</comment>
<dbReference type="RefSeq" id="WP_007157990.1">
    <property type="nucleotide sequence ID" value="NZ_CAUQIH010000040.1"/>
</dbReference>
<keyword evidence="2" id="KW-1003">Cell membrane</keyword>
<dbReference type="NCBIfam" id="TIGR00254">
    <property type="entry name" value="GGDEF"/>
    <property type="match status" value="1"/>
</dbReference>
<keyword evidence="3 6" id="KW-0812">Transmembrane</keyword>
<dbReference type="SMART" id="SM01049">
    <property type="entry name" value="Cache_2"/>
    <property type="match status" value="1"/>
</dbReference>
<dbReference type="GO" id="GO:0052621">
    <property type="term" value="F:diguanylate cyclase activity"/>
    <property type="evidence" value="ECO:0007669"/>
    <property type="project" value="TreeGrafter"/>
</dbReference>
<keyword evidence="5 6" id="KW-0472">Membrane</keyword>
<dbReference type="CDD" id="cd01949">
    <property type="entry name" value="GGDEF"/>
    <property type="match status" value="1"/>
</dbReference>
<dbReference type="PANTHER" id="PTHR45138">
    <property type="entry name" value="REGULATORY COMPONENTS OF SENSORY TRANSDUCTION SYSTEM"/>
    <property type="match status" value="1"/>
</dbReference>